<evidence type="ECO:0000313" key="11">
    <source>
        <dbReference type="Proteomes" id="UP000570517"/>
    </source>
</evidence>
<dbReference type="AlphaFoldDB" id="A0A850PN96"/>
<feature type="transmembrane region" description="Helical" evidence="8">
    <location>
        <begin position="402"/>
        <end position="422"/>
    </location>
</feature>
<dbReference type="PROSITE" id="PS50156">
    <property type="entry name" value="SSD"/>
    <property type="match status" value="1"/>
</dbReference>
<evidence type="ECO:0000256" key="8">
    <source>
        <dbReference type="SAM" id="Phobius"/>
    </source>
</evidence>
<keyword evidence="4 8" id="KW-0812">Transmembrane</keyword>
<evidence type="ECO:0000256" key="7">
    <source>
        <dbReference type="SAM" id="MobiDB-lite"/>
    </source>
</evidence>
<dbReference type="PANTHER" id="PTHR33406">
    <property type="entry name" value="MEMBRANE PROTEIN MJ1562-RELATED"/>
    <property type="match status" value="1"/>
</dbReference>
<gene>
    <name evidence="10" type="ORF">HLY00_765</name>
</gene>
<feature type="transmembrane region" description="Helical" evidence="8">
    <location>
        <begin position="591"/>
        <end position="608"/>
    </location>
</feature>
<feature type="domain" description="SSD" evidence="9">
    <location>
        <begin position="231"/>
        <end position="356"/>
    </location>
</feature>
<name>A0A850PN96_9MYCO</name>
<dbReference type="EMBL" id="JABFYL010000041">
    <property type="protein sequence ID" value="NVN52098.1"/>
    <property type="molecule type" value="Genomic_DNA"/>
</dbReference>
<evidence type="ECO:0000256" key="5">
    <source>
        <dbReference type="ARBA" id="ARBA00022989"/>
    </source>
</evidence>
<keyword evidence="5 8" id="KW-1133">Transmembrane helix</keyword>
<comment type="similarity">
    <text evidence="2">Belongs to the resistance-nodulation-cell division (RND) (TC 2.A.6) family. MmpL subfamily.</text>
</comment>
<feature type="transmembrane region" description="Helical" evidence="8">
    <location>
        <begin position="302"/>
        <end position="325"/>
    </location>
</feature>
<feature type="transmembrane region" description="Helical" evidence="8">
    <location>
        <begin position="202"/>
        <end position="221"/>
    </location>
</feature>
<evidence type="ECO:0000256" key="3">
    <source>
        <dbReference type="ARBA" id="ARBA00022475"/>
    </source>
</evidence>
<dbReference type="Gene3D" id="1.20.1640.10">
    <property type="entry name" value="Multidrug efflux transporter AcrB transmembrane domain"/>
    <property type="match status" value="2"/>
</dbReference>
<comment type="subcellular location">
    <subcellularLocation>
        <location evidence="1">Cell membrane</location>
        <topology evidence="1">Multi-pass membrane protein</topology>
    </subcellularLocation>
</comment>
<feature type="region of interest" description="Disordered" evidence="7">
    <location>
        <begin position="1"/>
        <end position="20"/>
    </location>
</feature>
<organism evidence="10 11">
    <name type="scientific">Mycolicibacterium hippocampi</name>
    <dbReference type="NCBI Taxonomy" id="659824"/>
    <lineage>
        <taxon>Bacteria</taxon>
        <taxon>Bacillati</taxon>
        <taxon>Actinomycetota</taxon>
        <taxon>Actinomycetes</taxon>
        <taxon>Mycobacteriales</taxon>
        <taxon>Mycobacteriaceae</taxon>
        <taxon>Mycolicibacterium</taxon>
    </lineage>
</organism>
<accession>A0A850PN96</accession>
<evidence type="ECO:0000259" key="9">
    <source>
        <dbReference type="PROSITE" id="PS50156"/>
    </source>
</evidence>
<feature type="transmembrane region" description="Helical" evidence="8">
    <location>
        <begin position="620"/>
        <end position="642"/>
    </location>
</feature>
<feature type="transmembrane region" description="Helical" evidence="8">
    <location>
        <begin position="331"/>
        <end position="354"/>
    </location>
</feature>
<feature type="transmembrane region" description="Helical" evidence="8">
    <location>
        <begin position="561"/>
        <end position="579"/>
    </location>
</feature>
<dbReference type="InterPro" id="IPR004869">
    <property type="entry name" value="MMPL_dom"/>
</dbReference>
<feature type="transmembrane region" description="Helical" evidence="8">
    <location>
        <begin position="699"/>
        <end position="722"/>
    </location>
</feature>
<feature type="transmembrane region" description="Helical" evidence="8">
    <location>
        <begin position="674"/>
        <end position="693"/>
    </location>
</feature>
<dbReference type="SUPFAM" id="SSF82866">
    <property type="entry name" value="Multidrug efflux transporter AcrB transmembrane domain"/>
    <property type="match status" value="2"/>
</dbReference>
<evidence type="ECO:0000256" key="4">
    <source>
        <dbReference type="ARBA" id="ARBA00022692"/>
    </source>
</evidence>
<dbReference type="GO" id="GO:0005886">
    <property type="term" value="C:plasma membrane"/>
    <property type="evidence" value="ECO:0007669"/>
    <property type="project" value="UniProtKB-SubCell"/>
</dbReference>
<dbReference type="Proteomes" id="UP000570517">
    <property type="component" value="Unassembled WGS sequence"/>
</dbReference>
<evidence type="ECO:0000256" key="6">
    <source>
        <dbReference type="ARBA" id="ARBA00023136"/>
    </source>
</evidence>
<keyword evidence="6 8" id="KW-0472">Membrane</keyword>
<feature type="transmembrane region" description="Helical" evidence="8">
    <location>
        <begin position="257"/>
        <end position="281"/>
    </location>
</feature>
<keyword evidence="3" id="KW-1003">Cell membrane</keyword>
<comment type="caution">
    <text evidence="10">The sequence shown here is derived from an EMBL/GenBank/DDBJ whole genome shotgun (WGS) entry which is preliminary data.</text>
</comment>
<protein>
    <recommendedName>
        <fullName evidence="9">SSD domain-containing protein</fullName>
    </recommendedName>
</protein>
<feature type="compositionally biased region" description="Basic residues" evidence="7">
    <location>
        <begin position="11"/>
        <end position="20"/>
    </location>
</feature>
<dbReference type="PANTHER" id="PTHR33406:SF11">
    <property type="entry name" value="MEMBRANE PROTEIN SCO6666-RELATED"/>
    <property type="match status" value="1"/>
</dbReference>
<feature type="transmembrane region" description="Helical" evidence="8">
    <location>
        <begin position="228"/>
        <end position="251"/>
    </location>
</feature>
<dbReference type="InterPro" id="IPR000731">
    <property type="entry name" value="SSD"/>
</dbReference>
<proteinExistence type="inferred from homology"/>
<evidence type="ECO:0000256" key="2">
    <source>
        <dbReference type="ARBA" id="ARBA00010157"/>
    </source>
</evidence>
<sequence length="770" mass="82123">MAPLSPPATGHNRRTRRRKKKRIVLDRVARLAVARPKVILAATLVLMVAALGFGMGISERLAGGGFYSPSSESQRAATALKQRFGVGKPNLVILATDTGGGSVDDPGAVAAGEALTRQLAATAGVTTVSSYWGPGQSDMLRSRDGTRALVVAHIEGDEREFAAAARRLIGTYRDTERGPLKLELGGEAVSYDDATDQLNHDLMISEAIAMPIILVLITLVFGSLTAAALPVVIGVLSIVGSLGLLTLLSAVTPVSNYALNVTTIVGLALAIDYSLLVLTRFREERTQARSLDDAIIESVRTAGRTVVFSATAASLSVLALLVFPMMYLRSIAYACIGVILLATACALVVMPAMLRLLGPRIDSLDVRRVIRRVLRRRAPSEAPADEDGFWFRSSQLVMRRPVLMGGAVLLLALVLAAPFGSIRLSSADDRSLPATIESRSVGDVVRSEFPAQATAAMDVILEGSAGADQLDGYAGALSQLPHVVAVKLGLTSYVDGQRIGEKPAPEPNGAYLRVLPDVDPYSDAAHTLLDQVRQTPAPDTVYVGGLTAENVDTKEALLERVPLAAALLALAMFGVLFVFTRSVVLPLKALLLNVISLSATLGAMVFIFQEGHLQWLVGDFAVTGTLATPTPILIICLAFGLSMDYEVFLLSRITEEYRAHGDTNLAVMRGLQRVGPVVTAAALIMSVVFIAMATSQVSFMKLLGVALTLAILFDVTLIRAILMPAAMTLMGRVNWWAPRWRRPPAHLLASGARRRHQLTVRQLTAQSAVN</sequence>
<dbReference type="InterPro" id="IPR050545">
    <property type="entry name" value="Mycobact_MmpL"/>
</dbReference>
<dbReference type="Pfam" id="PF03176">
    <property type="entry name" value="MMPL"/>
    <property type="match status" value="2"/>
</dbReference>
<keyword evidence="11" id="KW-1185">Reference proteome</keyword>
<evidence type="ECO:0000313" key="10">
    <source>
        <dbReference type="EMBL" id="NVN52098.1"/>
    </source>
</evidence>
<reference evidence="10 11" key="1">
    <citation type="submission" date="2020-05" db="EMBL/GenBank/DDBJ databases">
        <title>Draft genome sequence of Mycobacterium hippocampi DL, isolated from European seabass, Dicentrarchus labrax, reared in fish farms.</title>
        <authorList>
            <person name="Stathopoulou P."/>
            <person name="Asimakis E."/>
            <person name="Tzokas K."/>
            <person name="Batargias C."/>
            <person name="Tsiamis G."/>
        </authorList>
    </citation>
    <scope>NUCLEOTIDE SEQUENCE [LARGE SCALE GENOMIC DNA]</scope>
    <source>
        <strain evidence="10 11">DL</strain>
    </source>
</reference>
<evidence type="ECO:0000256" key="1">
    <source>
        <dbReference type="ARBA" id="ARBA00004651"/>
    </source>
</evidence>